<organism evidence="1 2">
    <name type="scientific">Thermoflexus hugenholtzii JAD2</name>
    <dbReference type="NCBI Taxonomy" id="877466"/>
    <lineage>
        <taxon>Bacteria</taxon>
        <taxon>Bacillati</taxon>
        <taxon>Chloroflexota</taxon>
        <taxon>Thermoflexia</taxon>
        <taxon>Thermoflexales</taxon>
        <taxon>Thermoflexaceae</taxon>
        <taxon>Thermoflexus</taxon>
    </lineage>
</organism>
<proteinExistence type="predicted"/>
<dbReference type="InParanoid" id="A0A212QL77"/>
<dbReference type="Proteomes" id="UP000197025">
    <property type="component" value="Unassembled WGS sequence"/>
</dbReference>
<evidence type="ECO:0008006" key="3">
    <source>
        <dbReference type="Google" id="ProtNLM"/>
    </source>
</evidence>
<dbReference type="EMBL" id="FYEK01000008">
    <property type="protein sequence ID" value="SNB60163.1"/>
    <property type="molecule type" value="Genomic_DNA"/>
</dbReference>
<dbReference type="AlphaFoldDB" id="A0A212QL77"/>
<dbReference type="RefSeq" id="WP_088570325.1">
    <property type="nucleotide sequence ID" value="NZ_FYEK01000008.1"/>
</dbReference>
<keyword evidence="2" id="KW-1185">Reference proteome</keyword>
<reference evidence="2" key="1">
    <citation type="submission" date="2017-06" db="EMBL/GenBank/DDBJ databases">
        <authorList>
            <person name="Varghese N."/>
            <person name="Submissions S."/>
        </authorList>
    </citation>
    <scope>NUCLEOTIDE SEQUENCE [LARGE SCALE GENOMIC DNA]</scope>
    <source>
        <strain evidence="2">JAD2</strain>
    </source>
</reference>
<evidence type="ECO:0000313" key="2">
    <source>
        <dbReference type="Proteomes" id="UP000197025"/>
    </source>
</evidence>
<gene>
    <name evidence="1" type="ORF">SAMN02746019_00003200</name>
</gene>
<name>A0A212QL77_9CHLR</name>
<accession>A0A212QL77</accession>
<sequence length="129" mass="13804">MSLLPFLALYLAVVFAPMAAAVRDLMVHQIRIERTRAVLNLALRDGAQMSAPDETGRLRGDPAAMVVRVAEIWAGARIPDAVLEEVSCVPVPPACAARARVTTRGFLGTLSTRVAIEGTVLEGILREGQ</sequence>
<evidence type="ECO:0000313" key="1">
    <source>
        <dbReference type="EMBL" id="SNB60163.1"/>
    </source>
</evidence>
<protein>
    <recommendedName>
        <fullName evidence="3">TadE-like protein</fullName>
    </recommendedName>
</protein>